<reference evidence="3" key="1">
    <citation type="submission" date="2019-06" db="EMBL/GenBank/DDBJ databases">
        <title>The complete genome of Emcibacter congregatus ZYLT.</title>
        <authorList>
            <person name="Zhao Z."/>
        </authorList>
    </citation>
    <scope>NUCLEOTIDE SEQUENCE [LARGE SCALE GENOMIC DNA]</scope>
    <source>
        <strain evidence="3">MCCC 1A06723</strain>
    </source>
</reference>
<comment type="caution">
    <text evidence="2">The sequence shown here is derived from an EMBL/GenBank/DDBJ whole genome shotgun (WGS) entry which is preliminary data.</text>
</comment>
<dbReference type="InterPro" id="IPR005939">
    <property type="entry name" value="BLH_phosphatase-like"/>
</dbReference>
<dbReference type="Proteomes" id="UP000319148">
    <property type="component" value="Unassembled WGS sequence"/>
</dbReference>
<feature type="domain" description="Beta-lactamase hydrolase-like protein phosphatase-like" evidence="1">
    <location>
        <begin position="3"/>
        <end position="109"/>
    </location>
</feature>
<dbReference type="Gene3D" id="3.90.190.10">
    <property type="entry name" value="Protein tyrosine phosphatase superfamily"/>
    <property type="match status" value="1"/>
</dbReference>
<sequence>MTIRKLNDQVAVSPQLTVKDIEKAAAEGYKTVINNRPDKEGLMQPSSDDLKAVAEKHGMAYYHIPVTPGQFTDEQVEEFGKAVEGCNGPVLAFCKSGTRAACLWALHEAAEQNPDTVLNACNSAGYDLSGLAPRLHARAEAARKGQ</sequence>
<evidence type="ECO:0000313" key="3">
    <source>
        <dbReference type="Proteomes" id="UP000319148"/>
    </source>
</evidence>
<dbReference type="SUPFAM" id="SSF52799">
    <property type="entry name" value="(Phosphotyrosine protein) phosphatases II"/>
    <property type="match status" value="1"/>
</dbReference>
<dbReference type="OrthoDB" id="9805710at2"/>
<organism evidence="2 3">
    <name type="scientific">Emcibacter nanhaiensis</name>
    <dbReference type="NCBI Taxonomy" id="1505037"/>
    <lineage>
        <taxon>Bacteria</taxon>
        <taxon>Pseudomonadati</taxon>
        <taxon>Pseudomonadota</taxon>
        <taxon>Alphaproteobacteria</taxon>
        <taxon>Emcibacterales</taxon>
        <taxon>Emcibacteraceae</taxon>
        <taxon>Emcibacter</taxon>
    </lineage>
</organism>
<dbReference type="EMBL" id="VFIY01000005">
    <property type="protein sequence ID" value="TPD61730.1"/>
    <property type="molecule type" value="Genomic_DNA"/>
</dbReference>
<dbReference type="AlphaFoldDB" id="A0A501PML0"/>
<keyword evidence="3" id="KW-1185">Reference proteome</keyword>
<dbReference type="CDD" id="cd14503">
    <property type="entry name" value="PTP-bact"/>
    <property type="match status" value="1"/>
</dbReference>
<evidence type="ECO:0000313" key="2">
    <source>
        <dbReference type="EMBL" id="TPD61730.1"/>
    </source>
</evidence>
<dbReference type="InterPro" id="IPR029021">
    <property type="entry name" value="Prot-tyrosine_phosphatase-like"/>
</dbReference>
<gene>
    <name evidence="2" type="ORF">FIV46_05845</name>
</gene>
<dbReference type="Pfam" id="PF04273">
    <property type="entry name" value="BLH_phosphatase"/>
    <property type="match status" value="1"/>
</dbReference>
<name>A0A501PML0_9PROT</name>
<dbReference type="RefSeq" id="WP_139939374.1">
    <property type="nucleotide sequence ID" value="NZ_JBHSYP010000003.1"/>
</dbReference>
<protein>
    <submittedName>
        <fullName evidence="2">TIGR01244 family phosphatase</fullName>
    </submittedName>
</protein>
<proteinExistence type="predicted"/>
<accession>A0A501PML0</accession>
<evidence type="ECO:0000259" key="1">
    <source>
        <dbReference type="Pfam" id="PF04273"/>
    </source>
</evidence>
<dbReference type="GO" id="GO:0016787">
    <property type="term" value="F:hydrolase activity"/>
    <property type="evidence" value="ECO:0007669"/>
    <property type="project" value="InterPro"/>
</dbReference>
<dbReference type="NCBIfam" id="TIGR01244">
    <property type="entry name" value="TIGR01244 family sulfur transferase"/>
    <property type="match status" value="1"/>
</dbReference>